<evidence type="ECO:0000256" key="1">
    <source>
        <dbReference type="PROSITE-ProRule" id="PRU00206"/>
    </source>
</evidence>
<evidence type="ECO:0000259" key="5">
    <source>
        <dbReference type="PROSITE" id="PS50050"/>
    </source>
</evidence>
<evidence type="ECO:0000313" key="7">
    <source>
        <dbReference type="Proteomes" id="UP001066276"/>
    </source>
</evidence>
<dbReference type="InterPro" id="IPR001368">
    <property type="entry name" value="TNFR/NGFR_Cys_rich_reg"/>
</dbReference>
<feature type="domain" description="TNFR-Cys" evidence="5">
    <location>
        <begin position="69"/>
        <end position="110"/>
    </location>
</feature>
<comment type="caution">
    <text evidence="6">The sequence shown here is derived from an EMBL/GenBank/DDBJ whole genome shotgun (WGS) entry which is preliminary data.</text>
</comment>
<dbReference type="PANTHER" id="PTHR47881:SF1">
    <property type="entry name" value="TUMOR NECROSIS FACTOR RECEPTOR SUPERFAMILY MEMBER 4"/>
    <property type="match status" value="1"/>
</dbReference>
<accession>A0AAV7R2M3</accession>
<dbReference type="AlphaFoldDB" id="A0AAV7R2M3"/>
<keyword evidence="3" id="KW-0812">Transmembrane</keyword>
<proteinExistence type="predicted"/>
<dbReference type="EMBL" id="JANPWB010000010">
    <property type="protein sequence ID" value="KAJ1144988.1"/>
    <property type="molecule type" value="Genomic_DNA"/>
</dbReference>
<keyword evidence="7" id="KW-1185">Reference proteome</keyword>
<name>A0AAV7R2M3_PLEWA</name>
<feature type="transmembrane region" description="Helical" evidence="3">
    <location>
        <begin position="245"/>
        <end position="268"/>
    </location>
</feature>
<sequence length="313" mass="34123">MLTLAVKSSAHPASPLRLSCLLLFLSPAGLCLQCTPTQHEYEGRCCNNCPPGKEMRERCGERKDTTCWSCPDGLYKSGNNMLTCKRCTICNKDRGSIEVRKCTKEENSICSCPRGTKPGNSMNTTCLCPAGHQLLSEGCVPCQKGYFSSDNQPCRQWTNCTSKGEVTEEPGSPEKDVKCSMKHNPPSVSSSVLPAIVSPTLARVVNRSLTSGLTTILHGTLTLTARPKDVLNTPKQDPDSMYPPGFWFVMILILTILVISGASILVCVHQRFSKKHGPVVLRTNGNNSCRIPIQEEQTDSASSLTKTQEGEEP</sequence>
<comment type="caution">
    <text evidence="1">Lacks conserved residue(s) required for the propagation of feature annotation.</text>
</comment>
<dbReference type="Proteomes" id="UP001066276">
    <property type="component" value="Chromosome 6"/>
</dbReference>
<dbReference type="Gene3D" id="2.10.50.10">
    <property type="entry name" value="Tumor Necrosis Factor Receptor, subunit A, domain 2"/>
    <property type="match status" value="2"/>
</dbReference>
<keyword evidence="3" id="KW-1133">Transmembrane helix</keyword>
<gene>
    <name evidence="6" type="ORF">NDU88_011280</name>
</gene>
<evidence type="ECO:0000256" key="4">
    <source>
        <dbReference type="SAM" id="SignalP"/>
    </source>
</evidence>
<dbReference type="Pfam" id="PF00020">
    <property type="entry name" value="TNFR_c6"/>
    <property type="match status" value="1"/>
</dbReference>
<feature type="repeat" description="TNFR-Cys" evidence="1">
    <location>
        <begin position="69"/>
        <end position="110"/>
    </location>
</feature>
<dbReference type="SMART" id="SM00208">
    <property type="entry name" value="TNFR"/>
    <property type="match status" value="3"/>
</dbReference>
<keyword evidence="4" id="KW-0732">Signal</keyword>
<feature type="signal peptide" evidence="4">
    <location>
        <begin position="1"/>
        <end position="31"/>
    </location>
</feature>
<dbReference type="PROSITE" id="PS00652">
    <property type="entry name" value="TNFR_NGFR_1"/>
    <property type="match status" value="2"/>
</dbReference>
<feature type="region of interest" description="Disordered" evidence="2">
    <location>
        <begin position="291"/>
        <end position="313"/>
    </location>
</feature>
<dbReference type="PANTHER" id="PTHR47881">
    <property type="entry name" value="TUMOR NECROSIS FACTOR RECEPTOR SUBFAMILY MEMBER 4"/>
    <property type="match status" value="1"/>
</dbReference>
<dbReference type="GO" id="GO:0006954">
    <property type="term" value="P:inflammatory response"/>
    <property type="evidence" value="ECO:0007669"/>
    <property type="project" value="InterPro"/>
</dbReference>
<organism evidence="6 7">
    <name type="scientific">Pleurodeles waltl</name>
    <name type="common">Iberian ribbed newt</name>
    <dbReference type="NCBI Taxonomy" id="8319"/>
    <lineage>
        <taxon>Eukaryota</taxon>
        <taxon>Metazoa</taxon>
        <taxon>Chordata</taxon>
        <taxon>Craniata</taxon>
        <taxon>Vertebrata</taxon>
        <taxon>Euteleostomi</taxon>
        <taxon>Amphibia</taxon>
        <taxon>Batrachia</taxon>
        <taxon>Caudata</taxon>
        <taxon>Salamandroidea</taxon>
        <taxon>Salamandridae</taxon>
        <taxon>Pleurodelinae</taxon>
        <taxon>Pleurodeles</taxon>
    </lineage>
</organism>
<keyword evidence="3" id="KW-0472">Membrane</keyword>
<evidence type="ECO:0000256" key="3">
    <source>
        <dbReference type="SAM" id="Phobius"/>
    </source>
</evidence>
<dbReference type="PROSITE" id="PS50050">
    <property type="entry name" value="TNFR_NGFR_2"/>
    <property type="match status" value="1"/>
</dbReference>
<dbReference type="GO" id="GO:0005031">
    <property type="term" value="F:tumor necrosis factor receptor activity"/>
    <property type="evidence" value="ECO:0007669"/>
    <property type="project" value="InterPro"/>
</dbReference>
<evidence type="ECO:0000256" key="2">
    <source>
        <dbReference type="SAM" id="MobiDB-lite"/>
    </source>
</evidence>
<protein>
    <recommendedName>
        <fullName evidence="5">TNFR-Cys domain-containing protein</fullName>
    </recommendedName>
</protein>
<reference evidence="6" key="1">
    <citation type="journal article" date="2022" name="bioRxiv">
        <title>Sequencing and chromosome-scale assembly of the giantPleurodeles waltlgenome.</title>
        <authorList>
            <person name="Brown T."/>
            <person name="Elewa A."/>
            <person name="Iarovenko S."/>
            <person name="Subramanian E."/>
            <person name="Araus A.J."/>
            <person name="Petzold A."/>
            <person name="Susuki M."/>
            <person name="Suzuki K.-i.T."/>
            <person name="Hayashi T."/>
            <person name="Toyoda A."/>
            <person name="Oliveira C."/>
            <person name="Osipova E."/>
            <person name="Leigh N.D."/>
            <person name="Simon A."/>
            <person name="Yun M.H."/>
        </authorList>
    </citation>
    <scope>NUCLEOTIDE SEQUENCE</scope>
    <source>
        <strain evidence="6">20211129_DDA</strain>
        <tissue evidence="6">Liver</tissue>
    </source>
</reference>
<dbReference type="SUPFAM" id="SSF57586">
    <property type="entry name" value="TNF receptor-like"/>
    <property type="match status" value="2"/>
</dbReference>
<feature type="chain" id="PRO_5044023621" description="TNFR-Cys domain-containing protein" evidence="4">
    <location>
        <begin position="32"/>
        <end position="313"/>
    </location>
</feature>
<evidence type="ECO:0000313" key="6">
    <source>
        <dbReference type="EMBL" id="KAJ1144988.1"/>
    </source>
</evidence>
<dbReference type="InterPro" id="IPR020445">
    <property type="entry name" value="TNFR_4"/>
</dbReference>